<reference evidence="3" key="1">
    <citation type="submission" date="2016-06" db="EMBL/GenBank/DDBJ databases">
        <authorList>
            <person name="Varghese N."/>
        </authorList>
    </citation>
    <scope>NUCLEOTIDE SEQUENCE [LARGE SCALE GENOMIC DNA]</scope>
    <source>
        <strain evidence="3">DSM 46123</strain>
    </source>
</reference>
<evidence type="ECO:0000313" key="2">
    <source>
        <dbReference type="EMBL" id="SCL14595.1"/>
    </source>
</evidence>
<protein>
    <recommendedName>
        <fullName evidence="4">Small secreted domain</fullName>
    </recommendedName>
</protein>
<dbReference type="STRING" id="47866.GA0074694_0833"/>
<dbReference type="EMBL" id="FMHU01000001">
    <property type="protein sequence ID" value="SCL14595.1"/>
    <property type="molecule type" value="Genomic_DNA"/>
</dbReference>
<evidence type="ECO:0000313" key="3">
    <source>
        <dbReference type="Proteomes" id="UP000198906"/>
    </source>
</evidence>
<feature type="signal peptide" evidence="1">
    <location>
        <begin position="1"/>
        <end position="20"/>
    </location>
</feature>
<gene>
    <name evidence="2" type="ORF">GA0074694_0833</name>
</gene>
<evidence type="ECO:0008006" key="4">
    <source>
        <dbReference type="Google" id="ProtNLM"/>
    </source>
</evidence>
<organism evidence="2 3">
    <name type="scientific">Micromonospora inyonensis</name>
    <dbReference type="NCBI Taxonomy" id="47866"/>
    <lineage>
        <taxon>Bacteria</taxon>
        <taxon>Bacillati</taxon>
        <taxon>Actinomycetota</taxon>
        <taxon>Actinomycetes</taxon>
        <taxon>Micromonosporales</taxon>
        <taxon>Micromonosporaceae</taxon>
        <taxon>Micromonospora</taxon>
    </lineage>
</organism>
<evidence type="ECO:0000256" key="1">
    <source>
        <dbReference type="SAM" id="SignalP"/>
    </source>
</evidence>
<accession>A0A1C6RBT9</accession>
<name>A0A1C6RBT9_9ACTN</name>
<dbReference type="Proteomes" id="UP000198906">
    <property type="component" value="Unassembled WGS sequence"/>
</dbReference>
<dbReference type="RefSeq" id="WP_091452645.1">
    <property type="nucleotide sequence ID" value="NZ_FMHU01000001.1"/>
</dbReference>
<sequence>MSKLKIGLTAIFFTVGSVLAAPAGLAAAASDTAPPVVEGITVTPDSVSVSGVDLVPVTVSVHSPTSPGS</sequence>
<keyword evidence="3" id="KW-1185">Reference proteome</keyword>
<proteinExistence type="predicted"/>
<dbReference type="AlphaFoldDB" id="A0A1C6RBT9"/>
<feature type="chain" id="PRO_5039419388" description="Small secreted domain" evidence="1">
    <location>
        <begin position="21"/>
        <end position="69"/>
    </location>
</feature>
<keyword evidence="1" id="KW-0732">Signal</keyword>